<protein>
    <submittedName>
        <fullName evidence="2">DUF1330 domain-containing protein</fullName>
    </submittedName>
</protein>
<evidence type="ECO:0000313" key="2">
    <source>
        <dbReference type="EMBL" id="MFC6360770.1"/>
    </source>
</evidence>
<proteinExistence type="predicted"/>
<gene>
    <name evidence="2" type="ORF">ACFP73_01420</name>
</gene>
<keyword evidence="3" id="KW-1185">Reference proteome</keyword>
<dbReference type="Proteomes" id="UP001596215">
    <property type="component" value="Unassembled WGS sequence"/>
</dbReference>
<comment type="caution">
    <text evidence="2">The sequence shown here is derived from an EMBL/GenBank/DDBJ whole genome shotgun (WGS) entry which is preliminary data.</text>
</comment>
<dbReference type="InterPro" id="IPR011008">
    <property type="entry name" value="Dimeric_a/b-barrel"/>
</dbReference>
<feature type="domain" description="DUF1330" evidence="1">
    <location>
        <begin position="2"/>
        <end position="94"/>
    </location>
</feature>
<dbReference type="Gene3D" id="3.30.70.100">
    <property type="match status" value="1"/>
</dbReference>
<reference evidence="3" key="1">
    <citation type="journal article" date="2019" name="Int. J. Syst. Evol. Microbiol.">
        <title>The Global Catalogue of Microorganisms (GCM) 10K type strain sequencing project: providing services to taxonomists for standard genome sequencing and annotation.</title>
        <authorList>
            <consortium name="The Broad Institute Genomics Platform"/>
            <consortium name="The Broad Institute Genome Sequencing Center for Infectious Disease"/>
            <person name="Wu L."/>
            <person name="Ma J."/>
        </authorList>
    </citation>
    <scope>NUCLEOTIDE SEQUENCE [LARGE SCALE GENOMIC DNA]</scope>
    <source>
        <strain evidence="3">CGMCC 4.1530</strain>
    </source>
</reference>
<dbReference type="RefSeq" id="WP_212706937.1">
    <property type="nucleotide sequence ID" value="NZ_BAAAFW010000059.1"/>
</dbReference>
<organism evidence="2 3">
    <name type="scientific">Tatumella punctata</name>
    <dbReference type="NCBI Taxonomy" id="399969"/>
    <lineage>
        <taxon>Bacteria</taxon>
        <taxon>Pseudomonadati</taxon>
        <taxon>Pseudomonadota</taxon>
        <taxon>Gammaproteobacteria</taxon>
        <taxon>Enterobacterales</taxon>
        <taxon>Erwiniaceae</taxon>
        <taxon>Tatumella</taxon>
    </lineage>
</organism>
<dbReference type="SUPFAM" id="SSF54909">
    <property type="entry name" value="Dimeric alpha+beta barrel"/>
    <property type="match status" value="1"/>
</dbReference>
<dbReference type="EMBL" id="JBHSUC010000001">
    <property type="protein sequence ID" value="MFC6360770.1"/>
    <property type="molecule type" value="Genomic_DNA"/>
</dbReference>
<evidence type="ECO:0000259" key="1">
    <source>
        <dbReference type="Pfam" id="PF07045"/>
    </source>
</evidence>
<evidence type="ECO:0000313" key="3">
    <source>
        <dbReference type="Proteomes" id="UP001596215"/>
    </source>
</evidence>
<sequence length="96" mass="10578">MSAYIVFIRDQTCDQAEMDIYAEKASAARGDHPLTPLAFYGAAESLEGADTEGVVILKFPDTAAARDWYHSPAYQAAKLHRLKGARYRVVLTEGLD</sequence>
<dbReference type="InterPro" id="IPR010753">
    <property type="entry name" value="DUF1330"/>
</dbReference>
<name>A0ABW1VJM8_9GAMM</name>
<accession>A0ABW1VJM8</accession>
<dbReference type="Pfam" id="PF07045">
    <property type="entry name" value="DUF1330"/>
    <property type="match status" value="1"/>
</dbReference>